<feature type="transmembrane region" description="Helical" evidence="1">
    <location>
        <begin position="38"/>
        <end position="59"/>
    </location>
</feature>
<dbReference type="InterPro" id="IPR003848">
    <property type="entry name" value="DUF218"/>
</dbReference>
<feature type="domain" description="DUF218" evidence="2">
    <location>
        <begin position="77"/>
        <end position="240"/>
    </location>
</feature>
<reference evidence="3 4" key="1">
    <citation type="submission" date="2019-02" db="EMBL/GenBank/DDBJ databases">
        <title>Bacterial novel species Mucilaginibacter sp. 17JY9-4 isolated from soil.</title>
        <authorList>
            <person name="Jung H.-Y."/>
        </authorList>
    </citation>
    <scope>NUCLEOTIDE SEQUENCE [LARGE SCALE GENOMIC DNA]</scope>
    <source>
        <strain evidence="3 4">17JY9-4</strain>
    </source>
</reference>
<keyword evidence="1" id="KW-1133">Transmembrane helix</keyword>
<dbReference type="CDD" id="cd06259">
    <property type="entry name" value="YdcF-like"/>
    <property type="match status" value="1"/>
</dbReference>
<keyword evidence="4" id="KW-1185">Reference proteome</keyword>
<dbReference type="GO" id="GO:0005886">
    <property type="term" value="C:plasma membrane"/>
    <property type="evidence" value="ECO:0007669"/>
    <property type="project" value="TreeGrafter"/>
</dbReference>
<dbReference type="GO" id="GO:0043164">
    <property type="term" value="P:Gram-negative-bacterium-type cell wall biogenesis"/>
    <property type="evidence" value="ECO:0007669"/>
    <property type="project" value="TreeGrafter"/>
</dbReference>
<dbReference type="EMBL" id="SEWG01000005">
    <property type="protein sequence ID" value="RYU89437.1"/>
    <property type="molecule type" value="Genomic_DNA"/>
</dbReference>
<keyword evidence="1" id="KW-0812">Transmembrane</keyword>
<feature type="transmembrane region" description="Helical" evidence="1">
    <location>
        <begin position="6"/>
        <end position="26"/>
    </location>
</feature>
<evidence type="ECO:0000313" key="4">
    <source>
        <dbReference type="Proteomes" id="UP000293331"/>
    </source>
</evidence>
<evidence type="ECO:0000313" key="3">
    <source>
        <dbReference type="EMBL" id="RYU89437.1"/>
    </source>
</evidence>
<dbReference type="Gene3D" id="3.40.50.620">
    <property type="entry name" value="HUPs"/>
    <property type="match status" value="1"/>
</dbReference>
<dbReference type="PANTHER" id="PTHR30336">
    <property type="entry name" value="INNER MEMBRANE PROTEIN, PROBABLE PERMEASE"/>
    <property type="match status" value="1"/>
</dbReference>
<accession>A0A4V1ZBM4</accession>
<evidence type="ECO:0000259" key="2">
    <source>
        <dbReference type="Pfam" id="PF02698"/>
    </source>
</evidence>
<proteinExistence type="predicted"/>
<dbReference type="GO" id="GO:0000270">
    <property type="term" value="P:peptidoglycan metabolic process"/>
    <property type="evidence" value="ECO:0007669"/>
    <property type="project" value="TreeGrafter"/>
</dbReference>
<dbReference type="AlphaFoldDB" id="A0A4V1ZBM4"/>
<evidence type="ECO:0000256" key="1">
    <source>
        <dbReference type="SAM" id="Phobius"/>
    </source>
</evidence>
<dbReference type="OrthoDB" id="9782395at2"/>
<dbReference type="RefSeq" id="WP_129877295.1">
    <property type="nucleotide sequence ID" value="NZ_SEWG01000005.1"/>
</dbReference>
<dbReference type="InterPro" id="IPR014729">
    <property type="entry name" value="Rossmann-like_a/b/a_fold"/>
</dbReference>
<comment type="caution">
    <text evidence="3">The sequence shown here is derived from an EMBL/GenBank/DDBJ whole genome shotgun (WGS) entry which is preliminary data.</text>
</comment>
<organism evidence="3 4">
    <name type="scientific">Mucilaginibacter terrigena</name>
    <dbReference type="NCBI Taxonomy" id="2492395"/>
    <lineage>
        <taxon>Bacteria</taxon>
        <taxon>Pseudomonadati</taxon>
        <taxon>Bacteroidota</taxon>
        <taxon>Sphingobacteriia</taxon>
        <taxon>Sphingobacteriales</taxon>
        <taxon>Sphingobacteriaceae</taxon>
        <taxon>Mucilaginibacter</taxon>
    </lineage>
</organism>
<protein>
    <submittedName>
        <fullName evidence="3">YdcF family protein</fullName>
    </submittedName>
</protein>
<keyword evidence="1" id="KW-0472">Membrane</keyword>
<dbReference type="InterPro" id="IPR051599">
    <property type="entry name" value="Cell_Envelope_Assoc"/>
</dbReference>
<gene>
    <name evidence="3" type="ORF">EWM62_14020</name>
</gene>
<dbReference type="Proteomes" id="UP000293331">
    <property type="component" value="Unassembled WGS sequence"/>
</dbReference>
<name>A0A4V1ZBM4_9SPHI</name>
<dbReference type="PANTHER" id="PTHR30336:SF4">
    <property type="entry name" value="ENVELOPE BIOGENESIS FACTOR ELYC"/>
    <property type="match status" value="1"/>
</dbReference>
<sequence>MFFILSKVLLVFILPLTWVFALMLYALITKKQRLRKRLLIIATALLYFFSNRFTINAFANLWDVPPYQPGGVKYSCVILLGGFITRDNDGNAYFNWAADRYTKATGLLANHTAQHLLFTGGNSDIYPDGFAEADIVKAELKKKNFPDSLILLDRSARNTLENAQYSKKLLNDAHLKAPYLLVTSAFHMRRAQLIYKRAGVDIVPYPANNLFNARHIYLADFLPASDAVGKWNLYIKEIIGYLTVYFS</sequence>
<dbReference type="Pfam" id="PF02698">
    <property type="entry name" value="DUF218"/>
    <property type="match status" value="1"/>
</dbReference>